<evidence type="ECO:0000256" key="1">
    <source>
        <dbReference type="ARBA" id="ARBA00004141"/>
    </source>
</evidence>
<comment type="similarity">
    <text evidence="2 8">Belongs to the ZIP transporter (TC 2.A.5) family.</text>
</comment>
<evidence type="ECO:0000256" key="2">
    <source>
        <dbReference type="ARBA" id="ARBA00006939"/>
    </source>
</evidence>
<organism evidence="10 11">
    <name type="scientific">Elasticomyces elasticus</name>
    <dbReference type="NCBI Taxonomy" id="574655"/>
    <lineage>
        <taxon>Eukaryota</taxon>
        <taxon>Fungi</taxon>
        <taxon>Dikarya</taxon>
        <taxon>Ascomycota</taxon>
        <taxon>Pezizomycotina</taxon>
        <taxon>Dothideomycetes</taxon>
        <taxon>Dothideomycetidae</taxon>
        <taxon>Mycosphaerellales</taxon>
        <taxon>Teratosphaeriaceae</taxon>
        <taxon>Elasticomyces</taxon>
    </lineage>
</organism>
<feature type="transmembrane region" description="Helical" evidence="8">
    <location>
        <begin position="91"/>
        <end position="108"/>
    </location>
</feature>
<reference evidence="10" key="1">
    <citation type="submission" date="2023-08" db="EMBL/GenBank/DDBJ databases">
        <title>Black Yeasts Isolated from many extreme environments.</title>
        <authorList>
            <person name="Coleine C."/>
            <person name="Stajich J.E."/>
            <person name="Selbmann L."/>
        </authorList>
    </citation>
    <scope>NUCLEOTIDE SEQUENCE</scope>
    <source>
        <strain evidence="10">CCFEE 5810</strain>
    </source>
</reference>
<evidence type="ECO:0000256" key="8">
    <source>
        <dbReference type="RuleBase" id="RU362088"/>
    </source>
</evidence>
<dbReference type="AlphaFoldDB" id="A0AAN7WCL7"/>
<dbReference type="InterPro" id="IPR003689">
    <property type="entry name" value="ZIP"/>
</dbReference>
<comment type="subcellular location">
    <subcellularLocation>
        <location evidence="1 8">Membrane</location>
        <topology evidence="1 8">Multi-pass membrane protein</topology>
    </subcellularLocation>
</comment>
<evidence type="ECO:0000256" key="5">
    <source>
        <dbReference type="ARBA" id="ARBA00022989"/>
    </source>
</evidence>
<feature type="transmembrane region" description="Helical" evidence="8">
    <location>
        <begin position="49"/>
        <end position="71"/>
    </location>
</feature>
<comment type="caution">
    <text evidence="8">Lacks conserved residue(s) required for the propagation of feature annotation.</text>
</comment>
<accession>A0AAN7WCL7</accession>
<gene>
    <name evidence="10" type="primary">ZRT2_2</name>
    <name evidence="10" type="ORF">LTR97_005099</name>
</gene>
<feature type="region of interest" description="Disordered" evidence="9">
    <location>
        <begin position="143"/>
        <end position="168"/>
    </location>
</feature>
<feature type="transmembrane region" description="Helical" evidence="8">
    <location>
        <begin position="352"/>
        <end position="370"/>
    </location>
</feature>
<keyword evidence="3 8" id="KW-0813">Transport</keyword>
<dbReference type="PANTHER" id="PTHR11040">
    <property type="entry name" value="ZINC/IRON TRANSPORTER"/>
    <property type="match status" value="1"/>
</dbReference>
<name>A0AAN7WCL7_9PEZI</name>
<dbReference type="InterPro" id="IPR004698">
    <property type="entry name" value="Zn/Fe_permease_fun/pln"/>
</dbReference>
<evidence type="ECO:0000256" key="6">
    <source>
        <dbReference type="ARBA" id="ARBA00023065"/>
    </source>
</evidence>
<dbReference type="PANTHER" id="PTHR11040:SF69">
    <property type="entry name" value="ZINC-REGULATED TRANSPORTER 2"/>
    <property type="match status" value="1"/>
</dbReference>
<feature type="transmembrane region" description="Helical" evidence="8">
    <location>
        <begin position="218"/>
        <end position="239"/>
    </location>
</feature>
<dbReference type="GO" id="GO:0000007">
    <property type="term" value="F:low-affinity zinc ion transmembrane transporter activity"/>
    <property type="evidence" value="ECO:0007669"/>
    <property type="project" value="TreeGrafter"/>
</dbReference>
<dbReference type="EMBL" id="JAVRQU010000007">
    <property type="protein sequence ID" value="KAK5700582.1"/>
    <property type="molecule type" value="Genomic_DNA"/>
</dbReference>
<evidence type="ECO:0000313" key="11">
    <source>
        <dbReference type="Proteomes" id="UP001310594"/>
    </source>
</evidence>
<dbReference type="NCBIfam" id="TIGR00820">
    <property type="entry name" value="zip"/>
    <property type="match status" value="1"/>
</dbReference>
<evidence type="ECO:0000256" key="7">
    <source>
        <dbReference type="ARBA" id="ARBA00023136"/>
    </source>
</evidence>
<feature type="region of interest" description="Disordered" evidence="9">
    <location>
        <begin position="180"/>
        <end position="207"/>
    </location>
</feature>
<proteinExistence type="inferred from homology"/>
<dbReference type="GO" id="GO:0005886">
    <property type="term" value="C:plasma membrane"/>
    <property type="evidence" value="ECO:0007669"/>
    <property type="project" value="TreeGrafter"/>
</dbReference>
<feature type="transmembrane region" description="Helical" evidence="8">
    <location>
        <begin position="311"/>
        <end position="331"/>
    </location>
</feature>
<keyword evidence="5 8" id="KW-1133">Transmembrane helix</keyword>
<comment type="caution">
    <text evidence="10">The sequence shown here is derived from an EMBL/GenBank/DDBJ whole genome shotgun (WGS) entry which is preliminary data.</text>
</comment>
<dbReference type="Proteomes" id="UP001310594">
    <property type="component" value="Unassembled WGS sequence"/>
</dbReference>
<dbReference type="Pfam" id="PF02535">
    <property type="entry name" value="Zip"/>
    <property type="match status" value="1"/>
</dbReference>
<feature type="transmembrane region" description="Helical" evidence="8">
    <location>
        <begin position="18"/>
        <end position="37"/>
    </location>
</feature>
<evidence type="ECO:0000256" key="3">
    <source>
        <dbReference type="ARBA" id="ARBA00022448"/>
    </source>
</evidence>
<feature type="transmembrane region" description="Helical" evidence="8">
    <location>
        <begin position="279"/>
        <end position="299"/>
    </location>
</feature>
<protein>
    <submittedName>
        <fullName evidence="10">Low-affinity Zn(2+) transporter zrt2</fullName>
    </submittedName>
</protein>
<evidence type="ECO:0000256" key="4">
    <source>
        <dbReference type="ARBA" id="ARBA00022692"/>
    </source>
</evidence>
<keyword evidence="7 8" id="KW-0472">Membrane</keyword>
<dbReference type="GO" id="GO:0071578">
    <property type="term" value="P:zinc ion import across plasma membrane"/>
    <property type="evidence" value="ECO:0007669"/>
    <property type="project" value="TreeGrafter"/>
</dbReference>
<keyword evidence="6 8" id="KW-0406">Ion transport</keyword>
<evidence type="ECO:0000313" key="10">
    <source>
        <dbReference type="EMBL" id="KAK5700582.1"/>
    </source>
</evidence>
<evidence type="ECO:0000256" key="9">
    <source>
        <dbReference type="SAM" id="MobiDB-lite"/>
    </source>
</evidence>
<sequence length="373" mass="40669">MSTCEAGNEYNGNMSARISAIFVILVGSFLGAWFPVFAARHKSVRVHSLAFFIAKYFGSGVILATAFIHLLAPANEALGDECLSELPIAQYPWVEGICLMVIFTMFFAELMTMRYARFGHDHSHSHVHSHSHDHDIELGEDARIKSENNESSSIRLADGEEESEHDAALKQDSCVGPHVPGDDHLSHSRGHAGRETNDHHRPEKTFDPESYSAQMTAIAILEFGVIFHSIFIGLTLAVAGEEFTTLYVVLVFHQTFEGLALGTRLASIEWPKSARWTPYLLGLGYSFSTPIAIAVGLGVRASFSPGSASTLIANGVFDSISAGILIYTGLIELMAHEFMFSEYMQNAPIREVIGAIGCMCLGAGLMALLGKWA</sequence>
<keyword evidence="4 8" id="KW-0812">Transmembrane</keyword>